<evidence type="ECO:0000256" key="1">
    <source>
        <dbReference type="ARBA" id="ARBA00007378"/>
    </source>
</evidence>
<dbReference type="PANTHER" id="PTHR33797:SF2">
    <property type="entry name" value="ORGANIC HYDROPEROXIDE RESISTANCE PROTEIN-LIKE"/>
    <property type="match status" value="1"/>
</dbReference>
<name>A0A7W4TMN5_KINRA</name>
<proteinExistence type="inferred from homology"/>
<dbReference type="PANTHER" id="PTHR33797">
    <property type="entry name" value="ORGANIC HYDROPEROXIDE RESISTANCE PROTEIN-LIKE"/>
    <property type="match status" value="1"/>
</dbReference>
<dbReference type="InterPro" id="IPR019953">
    <property type="entry name" value="OHR"/>
</dbReference>
<reference evidence="2 3" key="2">
    <citation type="submission" date="2020-08" db="EMBL/GenBank/DDBJ databases">
        <authorList>
            <person name="Partida-Martinez L."/>
            <person name="Huntemann M."/>
            <person name="Clum A."/>
            <person name="Wang J."/>
            <person name="Palaniappan K."/>
            <person name="Ritter S."/>
            <person name="Chen I.-M."/>
            <person name="Stamatis D."/>
            <person name="Reddy T."/>
            <person name="O'Malley R."/>
            <person name="Daum C."/>
            <person name="Shapiro N."/>
            <person name="Ivanova N."/>
            <person name="Kyrpides N."/>
            <person name="Woyke T."/>
        </authorList>
    </citation>
    <scope>NUCLEOTIDE SEQUENCE [LARGE SCALE GENOMIC DNA]</scope>
    <source>
        <strain evidence="2 3">AS2.23</strain>
    </source>
</reference>
<dbReference type="NCBIfam" id="TIGR03561">
    <property type="entry name" value="organ_hyd_perox"/>
    <property type="match status" value="1"/>
</dbReference>
<evidence type="ECO:0000313" key="2">
    <source>
        <dbReference type="EMBL" id="MBB2901630.1"/>
    </source>
</evidence>
<dbReference type="InterPro" id="IPR003718">
    <property type="entry name" value="OsmC/Ohr_fam"/>
</dbReference>
<gene>
    <name evidence="2" type="ORF">FHR75_002445</name>
</gene>
<dbReference type="Pfam" id="PF02566">
    <property type="entry name" value="OsmC"/>
    <property type="match status" value="1"/>
</dbReference>
<reference evidence="2 3" key="1">
    <citation type="submission" date="2020-08" db="EMBL/GenBank/DDBJ databases">
        <title>The Agave Microbiome: Exploring the role of microbial communities in plant adaptations to desert environments.</title>
        <authorList>
            <person name="Partida-Martinez L.P."/>
        </authorList>
    </citation>
    <scope>NUCLEOTIDE SEQUENCE [LARGE SCALE GENOMIC DNA]</scope>
    <source>
        <strain evidence="2 3">AS2.23</strain>
    </source>
</reference>
<evidence type="ECO:0000313" key="3">
    <source>
        <dbReference type="Proteomes" id="UP000533269"/>
    </source>
</evidence>
<dbReference type="Gene3D" id="3.30.300.20">
    <property type="match status" value="1"/>
</dbReference>
<dbReference type="GO" id="GO:0006979">
    <property type="term" value="P:response to oxidative stress"/>
    <property type="evidence" value="ECO:0007669"/>
    <property type="project" value="InterPro"/>
</dbReference>
<comment type="caution">
    <text evidence="2">The sequence shown here is derived from an EMBL/GenBank/DDBJ whole genome shotgun (WGS) entry which is preliminary data.</text>
</comment>
<sequence length="142" mass="14884">MATMYEATATAWGGREGRVTSSDDRLDVSLSLPRGMGGDDGPGTNPEQMFAAGYAACFHSALKGVARMRKVDVSDSAVSVTVAVTGGMAEGIDLAVRIEAQLPGLEEPVARDLLDAAHQVCPYSRATRGNVVQELVLVSDED</sequence>
<dbReference type="SUPFAM" id="SSF82784">
    <property type="entry name" value="OsmC-like"/>
    <property type="match status" value="1"/>
</dbReference>
<accession>A0A7W4TMN5</accession>
<dbReference type="AlphaFoldDB" id="A0A7W4TMN5"/>
<dbReference type="OMA" id="SACFSNA"/>
<dbReference type="InterPro" id="IPR015946">
    <property type="entry name" value="KH_dom-like_a/b"/>
</dbReference>
<dbReference type="EMBL" id="JACHVY010000002">
    <property type="protein sequence ID" value="MBB2901630.1"/>
    <property type="molecule type" value="Genomic_DNA"/>
</dbReference>
<dbReference type="InterPro" id="IPR036102">
    <property type="entry name" value="OsmC/Ohrsf"/>
</dbReference>
<dbReference type="RefSeq" id="WP_012086954.1">
    <property type="nucleotide sequence ID" value="NZ_JACHVY010000002.1"/>
</dbReference>
<organism evidence="2 3">
    <name type="scientific">Kineococcus radiotolerans</name>
    <dbReference type="NCBI Taxonomy" id="131568"/>
    <lineage>
        <taxon>Bacteria</taxon>
        <taxon>Bacillati</taxon>
        <taxon>Actinomycetota</taxon>
        <taxon>Actinomycetes</taxon>
        <taxon>Kineosporiales</taxon>
        <taxon>Kineosporiaceae</taxon>
        <taxon>Kineococcus</taxon>
    </lineage>
</organism>
<protein>
    <submittedName>
        <fullName evidence="2">Ohr subfamily peroxiredoxin</fullName>
    </submittedName>
</protein>
<comment type="similarity">
    <text evidence="1">Belongs to the OsmC/Ohr family.</text>
</comment>
<dbReference type="Proteomes" id="UP000533269">
    <property type="component" value="Unassembled WGS sequence"/>
</dbReference>
<dbReference type="Gene3D" id="2.20.25.10">
    <property type="match status" value="1"/>
</dbReference>